<keyword evidence="4" id="KW-0378">Hydrolase</keyword>
<proteinExistence type="inferred from homology"/>
<keyword evidence="6" id="KW-0229">DNA integration</keyword>
<evidence type="ECO:0000256" key="3">
    <source>
        <dbReference type="ARBA" id="ARBA00022679"/>
    </source>
</evidence>
<keyword evidence="6" id="KW-1160">Virus entry into host cell</keyword>
<accession>A0A8S5VHK5</accession>
<dbReference type="Gene3D" id="1.10.443.10">
    <property type="entry name" value="Intergrase catalytic core"/>
    <property type="match status" value="1"/>
</dbReference>
<sequence length="209" mass="25003">MPRVFRNKFGRKTVRPFKQQDLNSMIVICKKNKNAAEEEENKEQVYLWDRNYMILHLGRNLAFRIEDLLQLKTDNFKNGGIYTREFKTGKEQAFELHPSLRKDLEDYINRNKLVEGEYLFKSRKGTNIPITRQRAWQIIKELSDEVKVSYVVGCHSLRKYFAREYYEQTGDLIGLKEMLNHSSETVTLRYICWEEDDKNIKRKNFYLGG</sequence>
<evidence type="ECO:0000256" key="5">
    <source>
        <dbReference type="ARBA" id="ARBA00023172"/>
    </source>
</evidence>
<dbReference type="PANTHER" id="PTHR30349:SF82">
    <property type="entry name" value="INTEGRASE_RECOMBINASE YOEC-RELATED"/>
    <property type="match status" value="1"/>
</dbReference>
<dbReference type="GO" id="GO:0006310">
    <property type="term" value="P:DNA recombination"/>
    <property type="evidence" value="ECO:0007669"/>
    <property type="project" value="UniProtKB-KW"/>
</dbReference>
<dbReference type="GO" id="GO:0015074">
    <property type="term" value="P:DNA integration"/>
    <property type="evidence" value="ECO:0007669"/>
    <property type="project" value="InterPro"/>
</dbReference>
<dbReference type="GO" id="GO:0016787">
    <property type="term" value="F:hydrolase activity"/>
    <property type="evidence" value="ECO:0007669"/>
    <property type="project" value="UniProtKB-KW"/>
</dbReference>
<dbReference type="InterPro" id="IPR002104">
    <property type="entry name" value="Integrase_catalytic"/>
</dbReference>
<evidence type="ECO:0000256" key="6">
    <source>
        <dbReference type="ARBA" id="ARBA00023195"/>
    </source>
</evidence>
<dbReference type="GO" id="GO:0044826">
    <property type="term" value="P:viral genome integration into host DNA"/>
    <property type="evidence" value="ECO:0007669"/>
    <property type="project" value="UniProtKB-KW"/>
</dbReference>
<dbReference type="EMBL" id="BK016268">
    <property type="protein sequence ID" value="DAG06266.1"/>
    <property type="molecule type" value="Genomic_DNA"/>
</dbReference>
<evidence type="ECO:0000256" key="2">
    <source>
        <dbReference type="ARBA" id="ARBA00016082"/>
    </source>
</evidence>
<reference evidence="8" key="1">
    <citation type="journal article" date="2021" name="Proc. Natl. Acad. Sci. U.S.A.">
        <title>A Catalog of Tens of Thousands of Viruses from Human Metagenomes Reveals Hidden Associations with Chronic Diseases.</title>
        <authorList>
            <person name="Tisza M.J."/>
            <person name="Buck C.B."/>
        </authorList>
    </citation>
    <scope>NUCLEOTIDE SEQUENCE</scope>
    <source>
        <strain evidence="8">CtCYN4</strain>
    </source>
</reference>
<evidence type="ECO:0000259" key="7">
    <source>
        <dbReference type="PROSITE" id="PS51898"/>
    </source>
</evidence>
<organism evidence="8">
    <name type="scientific">Myoviridae sp. ctCYN4</name>
    <dbReference type="NCBI Taxonomy" id="2825051"/>
    <lineage>
        <taxon>Viruses</taxon>
        <taxon>Duplodnaviria</taxon>
        <taxon>Heunggongvirae</taxon>
        <taxon>Uroviricota</taxon>
        <taxon>Caudoviricetes</taxon>
    </lineage>
</organism>
<comment type="similarity">
    <text evidence="1">Belongs to the 'phage' integrase family.</text>
</comment>
<dbReference type="GO" id="GO:0075713">
    <property type="term" value="P:establishment of integrated proviral latency"/>
    <property type="evidence" value="ECO:0007669"/>
    <property type="project" value="UniProtKB-KW"/>
</dbReference>
<name>A0A8S5VHK5_9CAUD</name>
<dbReference type="Pfam" id="PF00589">
    <property type="entry name" value="Phage_integrase"/>
    <property type="match status" value="1"/>
</dbReference>
<dbReference type="GO" id="GO:0016740">
    <property type="term" value="F:transferase activity"/>
    <property type="evidence" value="ECO:0007669"/>
    <property type="project" value="UniProtKB-KW"/>
</dbReference>
<keyword evidence="6" id="KW-1179">Viral genome integration</keyword>
<dbReference type="InterPro" id="IPR050090">
    <property type="entry name" value="Tyrosine_recombinase_XerCD"/>
</dbReference>
<feature type="domain" description="Tyr recombinase" evidence="7">
    <location>
        <begin position="12"/>
        <end position="204"/>
    </location>
</feature>
<evidence type="ECO:0000313" key="8">
    <source>
        <dbReference type="EMBL" id="DAG06266.1"/>
    </source>
</evidence>
<evidence type="ECO:0000256" key="1">
    <source>
        <dbReference type="ARBA" id="ARBA00008857"/>
    </source>
</evidence>
<dbReference type="PROSITE" id="PS51898">
    <property type="entry name" value="TYR_RECOMBINASE"/>
    <property type="match status" value="1"/>
</dbReference>
<dbReference type="GO" id="GO:0003677">
    <property type="term" value="F:DNA binding"/>
    <property type="evidence" value="ECO:0007669"/>
    <property type="project" value="InterPro"/>
</dbReference>
<dbReference type="InterPro" id="IPR013762">
    <property type="entry name" value="Integrase-like_cat_sf"/>
</dbReference>
<dbReference type="InterPro" id="IPR011010">
    <property type="entry name" value="DNA_brk_join_enz"/>
</dbReference>
<keyword evidence="5" id="KW-0233">DNA recombination</keyword>
<keyword evidence="3" id="KW-0808">Transferase</keyword>
<evidence type="ECO:0000256" key="4">
    <source>
        <dbReference type="ARBA" id="ARBA00022801"/>
    </source>
</evidence>
<dbReference type="SUPFAM" id="SSF56349">
    <property type="entry name" value="DNA breaking-rejoining enzymes"/>
    <property type="match status" value="1"/>
</dbReference>
<dbReference type="PANTHER" id="PTHR30349">
    <property type="entry name" value="PHAGE INTEGRASE-RELATED"/>
    <property type="match status" value="1"/>
</dbReference>
<protein>
    <recommendedName>
        <fullName evidence="2">Integrase</fullName>
    </recommendedName>
</protein>